<dbReference type="AlphaFoldDB" id="A0A173MG38"/>
<dbReference type="InterPro" id="IPR011990">
    <property type="entry name" value="TPR-like_helical_dom_sf"/>
</dbReference>
<dbReference type="Pfam" id="PF12771">
    <property type="entry name" value="SusD-like_2"/>
    <property type="match status" value="1"/>
</dbReference>
<dbReference type="OrthoDB" id="9766256at2"/>
<gene>
    <name evidence="2" type="ORF">SAMN05421788_107219</name>
</gene>
<feature type="signal peptide" evidence="1">
    <location>
        <begin position="1"/>
        <end position="25"/>
    </location>
</feature>
<organism evidence="2 3">
    <name type="scientific">Filimonas lacunae</name>
    <dbReference type="NCBI Taxonomy" id="477680"/>
    <lineage>
        <taxon>Bacteria</taxon>
        <taxon>Pseudomonadati</taxon>
        <taxon>Bacteroidota</taxon>
        <taxon>Chitinophagia</taxon>
        <taxon>Chitinophagales</taxon>
        <taxon>Chitinophagaceae</taxon>
        <taxon>Filimonas</taxon>
    </lineage>
</organism>
<dbReference type="SUPFAM" id="SSF48452">
    <property type="entry name" value="TPR-like"/>
    <property type="match status" value="1"/>
</dbReference>
<dbReference type="PROSITE" id="PS51257">
    <property type="entry name" value="PROKAR_LIPOPROTEIN"/>
    <property type="match status" value="1"/>
</dbReference>
<evidence type="ECO:0000313" key="3">
    <source>
        <dbReference type="Proteomes" id="UP000186917"/>
    </source>
</evidence>
<evidence type="ECO:0000313" key="2">
    <source>
        <dbReference type="EMBL" id="SIT27375.1"/>
    </source>
</evidence>
<name>A0A173MG38_9BACT</name>
<dbReference type="InterPro" id="IPR041662">
    <property type="entry name" value="SusD-like_2"/>
</dbReference>
<evidence type="ECO:0000256" key="1">
    <source>
        <dbReference type="SAM" id="SignalP"/>
    </source>
</evidence>
<proteinExistence type="predicted"/>
<accession>A0A173MG38</accession>
<reference evidence="3" key="1">
    <citation type="submission" date="2017-01" db="EMBL/GenBank/DDBJ databases">
        <authorList>
            <person name="Varghese N."/>
            <person name="Submissions S."/>
        </authorList>
    </citation>
    <scope>NUCLEOTIDE SEQUENCE [LARGE SCALE GENOMIC DNA]</scope>
    <source>
        <strain evidence="3">DSM 21054</strain>
    </source>
</reference>
<dbReference type="Proteomes" id="UP000186917">
    <property type="component" value="Unassembled WGS sequence"/>
</dbReference>
<sequence length="561" mass="63155">MLTKKVFVYLLSLLLLAGCNKEKFAEMNTDPDALLSIPPEYEFTTGLLAIHNRDLEYYYDYNRAIYYWAQSFVNMAGNASTVYNGSGNLNKRTGNFYENVGPYLTDVLHLIDIMPAEKKAKYVYLRAITSIPLAYYAWYVSDVQGSIAFTQAFKARYEGLLTPQYDTQEDLYDTLDNLLKSSVAILKTPQQVTQLDLGANDIYFGGDATKWIKAANSLRLRIAMRLLKRDPQKLKAVATEVLADATGVIDAIEEDWKFISNTSFAGGNYNPASNSNVTGLKSVVNFMWQSKDPRIRVFYKESGINTKDLFDSAKAAGQLKPSEVWTGQLYQGQYGDPDASLDTTKNVYTQQLSFSYKGVVTRAYFPSSVQNKLFYGQYEGDYGQTTFPVITYAEVCLMRAELAARGITGENAETWYYKGIEASLNTYDAMAQLSKLPNYIPLTAAEVTDYKQQPGVVYNVANALEQILAQQYLNFYKNQNEAWALIKRTGFPHTANSVFNLETFHFGGTASPMPRRFEVTYPSITDLNYTNIVQAIEAQQKDASFGTPSDLTGRVWWDKAD</sequence>
<dbReference type="KEGG" id="fln:FLA_2574"/>
<keyword evidence="1" id="KW-0732">Signal</keyword>
<keyword evidence="3" id="KW-1185">Reference proteome</keyword>
<dbReference type="RefSeq" id="WP_076380812.1">
    <property type="nucleotide sequence ID" value="NZ_AP017422.1"/>
</dbReference>
<dbReference type="Gene3D" id="1.25.40.390">
    <property type="match status" value="1"/>
</dbReference>
<dbReference type="EMBL" id="FTOR01000007">
    <property type="protein sequence ID" value="SIT27375.1"/>
    <property type="molecule type" value="Genomic_DNA"/>
</dbReference>
<feature type="chain" id="PRO_5030022898" evidence="1">
    <location>
        <begin position="26"/>
        <end position="561"/>
    </location>
</feature>
<protein>
    <submittedName>
        <fullName evidence="2">Starch-binding associating with outer membrane</fullName>
    </submittedName>
</protein>
<dbReference type="STRING" id="477680.SAMN05421788_107219"/>